<dbReference type="PANTHER" id="PTHR33166">
    <property type="entry name" value="GAG_P30 DOMAIN-CONTAINING PROTEIN"/>
    <property type="match status" value="1"/>
</dbReference>
<sequence length="672" mass="76930">MNHPAPLEGTPNKDMFTKYGLVAVAYSKLWHKYTKKDSESQWPLMGSFDDHKIETLEIALRSNKTTPTMLDSIGMWRKETTQRKKREVKAEKELRKAAHLVARKLEEEIKERKEAKQKQESETSGQCPVRTPSTLYPELPPIQRANDELLLGPPIIYMPPPYAPSQPIVQHPQPPNASESSTRASVLTASAPAEPFVLNTTLAITLDDPETRKKDSARMNWLTKGEQAGIDKDRGHEGLATLYRKVDIGEEGEGDVTDLFTRTLEVLRHLKEHRQTTKTETPIATEPQAGKADTMMPIKEAAPYWVPPRGQGTHDDINHQDAKGRVVYNWVYQPWDRQDILTFRKTLPDLRKNPTAFYTELGTALGSTIMTLADIDLFFGLCLPADVWKQIRKVDHAEPFGYTWVQLDTIDKQREPGQKPLKAILELPDKIVQKLKTLIPERKVDWSIVTACRQKPQEDVSEYFSRFETVFSDYSGQDMTTATGHHLFVQNYVKGLSQQVSQKLQTSESSWAASKPAAILQMAQYYEHQKNENDRASERKKKELKERVMIAQLQGVTIGREPPKGNYQPTAPRKLPPRDHAPTPYAGRRDLDENQCAFCKGFGHWKSQCPVLLDMNKNRETRDIANSPRNRGQGRRYTNDTTNNRPDRPNTFDRPRQYQCQQFDYENTHDFA</sequence>
<dbReference type="Proteomes" id="UP001066276">
    <property type="component" value="Chromosome 3_1"/>
</dbReference>
<dbReference type="InterPro" id="IPR036875">
    <property type="entry name" value="Znf_CCHC_sf"/>
</dbReference>
<accession>A0AAV7UN52</accession>
<dbReference type="Gene3D" id="4.10.60.10">
    <property type="entry name" value="Zinc finger, CCHC-type"/>
    <property type="match status" value="1"/>
</dbReference>
<evidence type="ECO:0000256" key="1">
    <source>
        <dbReference type="SAM" id="MobiDB-lite"/>
    </source>
</evidence>
<name>A0AAV7UN52_PLEWA</name>
<feature type="compositionally biased region" description="Basic and acidic residues" evidence="1">
    <location>
        <begin position="111"/>
        <end position="121"/>
    </location>
</feature>
<protein>
    <submittedName>
        <fullName evidence="2">Uncharacterized protein</fullName>
    </submittedName>
</protein>
<dbReference type="AlphaFoldDB" id="A0AAV7UN52"/>
<proteinExistence type="predicted"/>
<gene>
    <name evidence="2" type="ORF">NDU88_007185</name>
</gene>
<feature type="region of interest" description="Disordered" evidence="1">
    <location>
        <begin position="111"/>
        <end position="138"/>
    </location>
</feature>
<dbReference type="SUPFAM" id="SSF57756">
    <property type="entry name" value="Retrovirus zinc finger-like domains"/>
    <property type="match status" value="1"/>
</dbReference>
<evidence type="ECO:0000313" key="2">
    <source>
        <dbReference type="EMBL" id="KAJ1190447.1"/>
    </source>
</evidence>
<dbReference type="EMBL" id="JANPWB010000005">
    <property type="protein sequence ID" value="KAJ1190447.1"/>
    <property type="molecule type" value="Genomic_DNA"/>
</dbReference>
<organism evidence="2 3">
    <name type="scientific">Pleurodeles waltl</name>
    <name type="common">Iberian ribbed newt</name>
    <dbReference type="NCBI Taxonomy" id="8319"/>
    <lineage>
        <taxon>Eukaryota</taxon>
        <taxon>Metazoa</taxon>
        <taxon>Chordata</taxon>
        <taxon>Craniata</taxon>
        <taxon>Vertebrata</taxon>
        <taxon>Euteleostomi</taxon>
        <taxon>Amphibia</taxon>
        <taxon>Batrachia</taxon>
        <taxon>Caudata</taxon>
        <taxon>Salamandroidea</taxon>
        <taxon>Salamandridae</taxon>
        <taxon>Pleurodelinae</taxon>
        <taxon>Pleurodeles</taxon>
    </lineage>
</organism>
<feature type="compositionally biased region" description="Basic and acidic residues" evidence="1">
    <location>
        <begin position="576"/>
        <end position="589"/>
    </location>
</feature>
<evidence type="ECO:0000313" key="3">
    <source>
        <dbReference type="Proteomes" id="UP001066276"/>
    </source>
</evidence>
<comment type="caution">
    <text evidence="2">The sequence shown here is derived from an EMBL/GenBank/DDBJ whole genome shotgun (WGS) entry which is preliminary data.</text>
</comment>
<feature type="compositionally biased region" description="Basic and acidic residues" evidence="1">
    <location>
        <begin position="645"/>
        <end position="654"/>
    </location>
</feature>
<feature type="region of interest" description="Disordered" evidence="1">
    <location>
        <begin position="620"/>
        <end position="654"/>
    </location>
</feature>
<reference evidence="2" key="1">
    <citation type="journal article" date="2022" name="bioRxiv">
        <title>Sequencing and chromosome-scale assembly of the giantPleurodeles waltlgenome.</title>
        <authorList>
            <person name="Brown T."/>
            <person name="Elewa A."/>
            <person name="Iarovenko S."/>
            <person name="Subramanian E."/>
            <person name="Araus A.J."/>
            <person name="Petzold A."/>
            <person name="Susuki M."/>
            <person name="Suzuki K.-i.T."/>
            <person name="Hayashi T."/>
            <person name="Toyoda A."/>
            <person name="Oliveira C."/>
            <person name="Osipova E."/>
            <person name="Leigh N.D."/>
            <person name="Simon A."/>
            <person name="Yun M.H."/>
        </authorList>
    </citation>
    <scope>NUCLEOTIDE SEQUENCE</scope>
    <source>
        <strain evidence="2">20211129_DDA</strain>
        <tissue evidence="2">Liver</tissue>
    </source>
</reference>
<feature type="region of interest" description="Disordered" evidence="1">
    <location>
        <begin position="556"/>
        <end position="589"/>
    </location>
</feature>
<feature type="compositionally biased region" description="Polar residues" evidence="1">
    <location>
        <begin position="123"/>
        <end position="134"/>
    </location>
</feature>
<feature type="region of interest" description="Disordered" evidence="1">
    <location>
        <begin position="162"/>
        <end position="184"/>
    </location>
</feature>
<dbReference type="GO" id="GO:0003676">
    <property type="term" value="F:nucleic acid binding"/>
    <property type="evidence" value="ECO:0007669"/>
    <property type="project" value="InterPro"/>
</dbReference>
<dbReference type="GO" id="GO:0008270">
    <property type="term" value="F:zinc ion binding"/>
    <property type="evidence" value="ECO:0007669"/>
    <property type="project" value="InterPro"/>
</dbReference>
<dbReference type="InterPro" id="IPR050462">
    <property type="entry name" value="Retroviral_Gag-Pol_poly"/>
</dbReference>
<keyword evidence="3" id="KW-1185">Reference proteome</keyword>